<dbReference type="Proteomes" id="UP000006727">
    <property type="component" value="Chromosome 8"/>
</dbReference>
<evidence type="ECO:0000313" key="2">
    <source>
        <dbReference type="EMBL" id="PNR49165.1"/>
    </source>
</evidence>
<evidence type="ECO:0000313" key="4">
    <source>
        <dbReference type="Proteomes" id="UP000006727"/>
    </source>
</evidence>
<dbReference type="InParanoid" id="A0A2K1K5V9"/>
<dbReference type="Gramene" id="Pp3c8_2528V3.1">
    <property type="protein sequence ID" value="PAC:32964616.CDS.1"/>
    <property type="gene ID" value="Pp3c8_2528"/>
</dbReference>
<gene>
    <name evidence="2" type="ORF">PHYPA_011061</name>
</gene>
<evidence type="ECO:0000256" key="1">
    <source>
        <dbReference type="SAM" id="MobiDB-lite"/>
    </source>
</evidence>
<evidence type="ECO:0000313" key="3">
    <source>
        <dbReference type="EnsemblPlants" id="PAC:32964616.CDS.1"/>
    </source>
</evidence>
<keyword evidence="4" id="KW-1185">Reference proteome</keyword>
<organism evidence="2">
    <name type="scientific">Physcomitrium patens</name>
    <name type="common">Spreading-leaved earth moss</name>
    <name type="synonym">Physcomitrella patens</name>
    <dbReference type="NCBI Taxonomy" id="3218"/>
    <lineage>
        <taxon>Eukaryota</taxon>
        <taxon>Viridiplantae</taxon>
        <taxon>Streptophyta</taxon>
        <taxon>Embryophyta</taxon>
        <taxon>Bryophyta</taxon>
        <taxon>Bryophytina</taxon>
        <taxon>Bryopsida</taxon>
        <taxon>Funariidae</taxon>
        <taxon>Funariales</taxon>
        <taxon>Funariaceae</taxon>
        <taxon>Physcomitrium</taxon>
    </lineage>
</organism>
<reference evidence="3" key="3">
    <citation type="submission" date="2020-12" db="UniProtKB">
        <authorList>
            <consortium name="EnsemblPlants"/>
        </authorList>
    </citation>
    <scope>IDENTIFICATION</scope>
</reference>
<feature type="region of interest" description="Disordered" evidence="1">
    <location>
        <begin position="55"/>
        <end position="80"/>
    </location>
</feature>
<dbReference type="EMBL" id="ABEU02000008">
    <property type="protein sequence ID" value="PNR49165.1"/>
    <property type="molecule type" value="Genomic_DNA"/>
</dbReference>
<reference evidence="2 4" key="2">
    <citation type="journal article" date="2018" name="Plant J.">
        <title>The Physcomitrella patens chromosome-scale assembly reveals moss genome structure and evolution.</title>
        <authorList>
            <person name="Lang D."/>
            <person name="Ullrich K.K."/>
            <person name="Murat F."/>
            <person name="Fuchs J."/>
            <person name="Jenkins J."/>
            <person name="Haas F.B."/>
            <person name="Piednoel M."/>
            <person name="Gundlach H."/>
            <person name="Van Bel M."/>
            <person name="Meyberg R."/>
            <person name="Vives C."/>
            <person name="Morata J."/>
            <person name="Symeonidi A."/>
            <person name="Hiss M."/>
            <person name="Muchero W."/>
            <person name="Kamisugi Y."/>
            <person name="Saleh O."/>
            <person name="Blanc G."/>
            <person name="Decker E.L."/>
            <person name="van Gessel N."/>
            <person name="Grimwood J."/>
            <person name="Hayes R.D."/>
            <person name="Graham S.W."/>
            <person name="Gunter L.E."/>
            <person name="McDaniel S.F."/>
            <person name="Hoernstein S.N.W."/>
            <person name="Larsson A."/>
            <person name="Li F.W."/>
            <person name="Perroud P.F."/>
            <person name="Phillips J."/>
            <person name="Ranjan P."/>
            <person name="Rokshar D.S."/>
            <person name="Rothfels C.J."/>
            <person name="Schneider L."/>
            <person name="Shu S."/>
            <person name="Stevenson D.W."/>
            <person name="Thummler F."/>
            <person name="Tillich M."/>
            <person name="Villarreal Aguilar J.C."/>
            <person name="Widiez T."/>
            <person name="Wong G.K."/>
            <person name="Wymore A."/>
            <person name="Zhang Y."/>
            <person name="Zimmer A.D."/>
            <person name="Quatrano R.S."/>
            <person name="Mayer K.F.X."/>
            <person name="Goodstein D."/>
            <person name="Casacuberta J.M."/>
            <person name="Vandepoele K."/>
            <person name="Reski R."/>
            <person name="Cuming A.C."/>
            <person name="Tuskan G.A."/>
            <person name="Maumus F."/>
            <person name="Salse J."/>
            <person name="Schmutz J."/>
            <person name="Rensing S.A."/>
        </authorList>
    </citation>
    <scope>NUCLEOTIDE SEQUENCE [LARGE SCALE GENOMIC DNA]</scope>
    <source>
        <strain evidence="3 4">cv. Gransden 2004</strain>
    </source>
</reference>
<protein>
    <submittedName>
        <fullName evidence="2 3">Uncharacterized protein</fullName>
    </submittedName>
</protein>
<sequence length="80" mass="8927">MGFNSRPSPDSAECDSALEWQIRPNCAPSGVRIAQLRVPPVNSLPRRRMLQPSLPSWLSPTAAAQHLGDRPRPSQFPLRR</sequence>
<accession>A0A2K1K5V9</accession>
<proteinExistence type="predicted"/>
<dbReference type="AlphaFoldDB" id="A0A2K1K5V9"/>
<reference evidence="2 4" key="1">
    <citation type="journal article" date="2008" name="Science">
        <title>The Physcomitrella genome reveals evolutionary insights into the conquest of land by plants.</title>
        <authorList>
            <person name="Rensing S."/>
            <person name="Lang D."/>
            <person name="Zimmer A."/>
            <person name="Terry A."/>
            <person name="Salamov A."/>
            <person name="Shapiro H."/>
            <person name="Nishiyama T."/>
            <person name="Perroud P.-F."/>
            <person name="Lindquist E."/>
            <person name="Kamisugi Y."/>
            <person name="Tanahashi T."/>
            <person name="Sakakibara K."/>
            <person name="Fujita T."/>
            <person name="Oishi K."/>
            <person name="Shin-I T."/>
            <person name="Kuroki Y."/>
            <person name="Toyoda A."/>
            <person name="Suzuki Y."/>
            <person name="Hashimoto A."/>
            <person name="Yamaguchi K."/>
            <person name="Sugano A."/>
            <person name="Kohara Y."/>
            <person name="Fujiyama A."/>
            <person name="Anterola A."/>
            <person name="Aoki S."/>
            <person name="Ashton N."/>
            <person name="Barbazuk W.B."/>
            <person name="Barker E."/>
            <person name="Bennetzen J."/>
            <person name="Bezanilla M."/>
            <person name="Blankenship R."/>
            <person name="Cho S.H."/>
            <person name="Dutcher S."/>
            <person name="Estelle M."/>
            <person name="Fawcett J.A."/>
            <person name="Gundlach H."/>
            <person name="Hanada K."/>
            <person name="Heyl A."/>
            <person name="Hicks K.A."/>
            <person name="Hugh J."/>
            <person name="Lohr M."/>
            <person name="Mayer K."/>
            <person name="Melkozernov A."/>
            <person name="Murata T."/>
            <person name="Nelson D."/>
            <person name="Pils B."/>
            <person name="Prigge M."/>
            <person name="Reiss B."/>
            <person name="Renner T."/>
            <person name="Rombauts S."/>
            <person name="Rushton P."/>
            <person name="Sanderfoot A."/>
            <person name="Schween G."/>
            <person name="Shiu S.-H."/>
            <person name="Stueber K."/>
            <person name="Theodoulou F.L."/>
            <person name="Tu H."/>
            <person name="Van de Peer Y."/>
            <person name="Verrier P.J."/>
            <person name="Waters E."/>
            <person name="Wood A."/>
            <person name="Yang L."/>
            <person name="Cove D."/>
            <person name="Cuming A."/>
            <person name="Hasebe M."/>
            <person name="Lucas S."/>
            <person name="Mishler D.B."/>
            <person name="Reski R."/>
            <person name="Grigoriev I."/>
            <person name="Quatrano R.S."/>
            <person name="Boore J.L."/>
        </authorList>
    </citation>
    <scope>NUCLEOTIDE SEQUENCE [LARGE SCALE GENOMIC DNA]</scope>
    <source>
        <strain evidence="3 4">cv. Gransden 2004</strain>
    </source>
</reference>
<dbReference type="EnsemblPlants" id="Pp3c8_2528V3.1">
    <property type="protein sequence ID" value="PAC:32964616.CDS.1"/>
    <property type="gene ID" value="Pp3c8_2528"/>
</dbReference>
<name>A0A2K1K5V9_PHYPA</name>